<evidence type="ECO:0000256" key="1">
    <source>
        <dbReference type="SAM" id="MobiDB-lite"/>
    </source>
</evidence>
<evidence type="ECO:0000313" key="4">
    <source>
        <dbReference type="Proteomes" id="UP000682416"/>
    </source>
</evidence>
<accession>A0A975L7L9</accession>
<name>A0A975L7L9_9ACTN</name>
<feature type="domain" description="N-acetylmuramoyl-L-alanine amidase" evidence="2">
    <location>
        <begin position="27"/>
        <end position="152"/>
    </location>
</feature>
<dbReference type="PANTHER" id="PTHR11022">
    <property type="entry name" value="PEPTIDOGLYCAN RECOGNITION PROTEIN"/>
    <property type="match status" value="1"/>
</dbReference>
<organism evidence="3 4">
    <name type="scientific">Nocardiopsis eucommiae</name>
    <dbReference type="NCBI Taxonomy" id="2831970"/>
    <lineage>
        <taxon>Bacteria</taxon>
        <taxon>Bacillati</taxon>
        <taxon>Actinomycetota</taxon>
        <taxon>Actinomycetes</taxon>
        <taxon>Streptosporangiales</taxon>
        <taxon>Nocardiopsidaceae</taxon>
        <taxon>Nocardiopsis</taxon>
    </lineage>
</organism>
<dbReference type="SUPFAM" id="SSF55846">
    <property type="entry name" value="N-acetylmuramoyl-L-alanine amidase-like"/>
    <property type="match status" value="1"/>
</dbReference>
<dbReference type="PANTHER" id="PTHR11022:SF41">
    <property type="entry name" value="PEPTIDOGLYCAN-RECOGNITION PROTEIN LC-RELATED"/>
    <property type="match status" value="1"/>
</dbReference>
<dbReference type="InterPro" id="IPR036505">
    <property type="entry name" value="Amidase/PGRP_sf"/>
</dbReference>
<gene>
    <name evidence="3" type="ORF">KGD82_15200</name>
</gene>
<dbReference type="AlphaFoldDB" id="A0A975L7L9"/>
<evidence type="ECO:0000313" key="3">
    <source>
        <dbReference type="EMBL" id="QVJ00182.1"/>
    </source>
</evidence>
<dbReference type="GO" id="GO:0008745">
    <property type="term" value="F:N-acetylmuramoyl-L-alanine amidase activity"/>
    <property type="evidence" value="ECO:0007669"/>
    <property type="project" value="InterPro"/>
</dbReference>
<protein>
    <submittedName>
        <fullName evidence="3">N-acetylmuramoyl-L-alanine amidase</fullName>
    </submittedName>
</protein>
<dbReference type="Proteomes" id="UP000682416">
    <property type="component" value="Chromosome"/>
</dbReference>
<dbReference type="Gene3D" id="3.40.80.10">
    <property type="entry name" value="Peptidoglycan recognition protein-like"/>
    <property type="match status" value="1"/>
</dbReference>
<feature type="region of interest" description="Disordered" evidence="1">
    <location>
        <begin position="1"/>
        <end position="26"/>
    </location>
</feature>
<dbReference type="Pfam" id="PF01510">
    <property type="entry name" value="Amidase_2"/>
    <property type="match status" value="1"/>
</dbReference>
<sequence length="280" mass="29567">MARPSKYVSRSDLGWGTSPAASADPRSGLVVHYDSSNQNLANRDHSACLTYWRNTRAFHTGPSRGWVDIGYSWLACAHGYVIDGRGPRREQAAQPGGNRTHYSVTLATGPTDTITDAQINAVRELRQWLADDYSNAGTVLGHRDFIATSCPGDRAYSMVRDGTFTQAPGPITGGEGSLLGLKEGDGLLPGAPVEGVKAVQRLIVAAGFGTTLDPDGVDGRWGPATSEGLLQARRYVGSGVSSIKSMTGESYAQLIRACARREAERAVSGLGAPVDGDDGS</sequence>
<dbReference type="KEGG" id="nec:KGD82_15200"/>
<dbReference type="GO" id="GO:0009253">
    <property type="term" value="P:peptidoglycan catabolic process"/>
    <property type="evidence" value="ECO:0007669"/>
    <property type="project" value="InterPro"/>
</dbReference>
<dbReference type="InterPro" id="IPR002502">
    <property type="entry name" value="Amidase_domain"/>
</dbReference>
<dbReference type="CDD" id="cd06583">
    <property type="entry name" value="PGRP"/>
    <property type="match status" value="1"/>
</dbReference>
<evidence type="ECO:0000259" key="2">
    <source>
        <dbReference type="Pfam" id="PF01510"/>
    </source>
</evidence>
<keyword evidence="4" id="KW-1185">Reference proteome</keyword>
<dbReference type="EMBL" id="CP074402">
    <property type="protein sequence ID" value="QVJ00182.1"/>
    <property type="molecule type" value="Genomic_DNA"/>
</dbReference>
<dbReference type="InterPro" id="IPR015510">
    <property type="entry name" value="PGRP"/>
</dbReference>
<proteinExistence type="predicted"/>
<reference evidence="3" key="1">
    <citation type="submission" date="2021-05" db="EMBL/GenBank/DDBJ databases">
        <authorList>
            <person name="Kaiqin L."/>
            <person name="Jian G."/>
        </authorList>
    </citation>
    <scope>NUCLEOTIDE SEQUENCE</scope>
    <source>
        <strain evidence="3">HDS5</strain>
    </source>
</reference>